<gene>
    <name evidence="3" type="ORF">DVG78_29390</name>
</gene>
<reference evidence="3 4" key="1">
    <citation type="submission" date="2018-07" db="EMBL/GenBank/DDBJ databases">
        <title>Genome analysis of Runella aurantiaca.</title>
        <authorList>
            <person name="Yang X."/>
        </authorList>
    </citation>
    <scope>NUCLEOTIDE SEQUENCE [LARGE SCALE GENOMIC DNA]</scope>
    <source>
        <strain evidence="3 4">YX9</strain>
    </source>
</reference>
<keyword evidence="1" id="KW-1133">Transmembrane helix</keyword>
<dbReference type="SUPFAM" id="SSF49464">
    <property type="entry name" value="Carboxypeptidase regulatory domain-like"/>
    <property type="match status" value="1"/>
</dbReference>
<feature type="transmembrane region" description="Helical" evidence="1">
    <location>
        <begin position="59"/>
        <end position="80"/>
    </location>
</feature>
<dbReference type="Gene3D" id="2.60.40.1120">
    <property type="entry name" value="Carboxypeptidase-like, regulatory domain"/>
    <property type="match status" value="1"/>
</dbReference>
<feature type="transmembrane region" description="Helical" evidence="1">
    <location>
        <begin position="87"/>
        <end position="105"/>
    </location>
</feature>
<organism evidence="3 4">
    <name type="scientific">Runella aurantiaca</name>
    <dbReference type="NCBI Taxonomy" id="2282308"/>
    <lineage>
        <taxon>Bacteria</taxon>
        <taxon>Pseudomonadati</taxon>
        <taxon>Bacteroidota</taxon>
        <taxon>Cytophagia</taxon>
        <taxon>Cytophagales</taxon>
        <taxon>Spirosomataceae</taxon>
        <taxon>Runella</taxon>
    </lineage>
</organism>
<dbReference type="InterPro" id="IPR031917">
    <property type="entry name" value="Pilus_assem_C"/>
</dbReference>
<sequence length="475" mass="53048">MRRIIRLSKTNFSKMKTNAKSSESGRYANKYMFGICIILLLFLISISFFAPDWKDTNSLLFRILLGISVGYIATFLTGFLKLKIANIEAAGGLAVFLFVCFFNPLESKPVFFNTKLNLNSIKGESINEGTIHFSIEGNSFSQNKQIESNGEVSITDIPSKLRNSKVRLTLESNKFKLLYPDSLYDLTEKIAVSVTPILVERIFGRITTSTNQSIENAKVEVKGVSTLTNKNGEFKIEIPKVKQSSKVLLSAQKQGYSTSDDKEKYEDEIDIDESKVGQYILLKKIHAPAVESLPASNISLSEATSLPIKINNKVFIFPFKNTVKDLKIHISLNIINEQSKNVNQCYLIRFGQTIDNENLTLEQAGFTSVINQLNMSCNGGDFIYLIKYRHLRITGISDKIIAVLVNGIISKYEIDGSNVNIMTGFNNWDSAKNTIELFGSNKKIKIANLKISSKIDDLIEIDGKNGALRAIPPES</sequence>
<dbReference type="EMBL" id="QPIW01000047">
    <property type="protein sequence ID" value="RDB02340.1"/>
    <property type="molecule type" value="Genomic_DNA"/>
</dbReference>
<evidence type="ECO:0000259" key="2">
    <source>
        <dbReference type="Pfam" id="PF15976"/>
    </source>
</evidence>
<protein>
    <recommendedName>
        <fullName evidence="2">Pilus assembly protein C-terminal domain-containing protein</fullName>
    </recommendedName>
</protein>
<evidence type="ECO:0000313" key="4">
    <source>
        <dbReference type="Proteomes" id="UP000253141"/>
    </source>
</evidence>
<name>A0A369I0D0_9BACT</name>
<proteinExistence type="predicted"/>
<dbReference type="Pfam" id="PF15976">
    <property type="entry name" value="CooC_C"/>
    <property type="match status" value="1"/>
</dbReference>
<evidence type="ECO:0000313" key="3">
    <source>
        <dbReference type="EMBL" id="RDB02340.1"/>
    </source>
</evidence>
<dbReference type="AlphaFoldDB" id="A0A369I0D0"/>
<evidence type="ECO:0000256" key="1">
    <source>
        <dbReference type="SAM" id="Phobius"/>
    </source>
</evidence>
<keyword evidence="1" id="KW-0472">Membrane</keyword>
<feature type="domain" description="Pilus assembly protein C-terminal" evidence="2">
    <location>
        <begin position="199"/>
        <end position="269"/>
    </location>
</feature>
<dbReference type="Proteomes" id="UP000253141">
    <property type="component" value="Unassembled WGS sequence"/>
</dbReference>
<dbReference type="InterPro" id="IPR008969">
    <property type="entry name" value="CarboxyPept-like_regulatory"/>
</dbReference>
<comment type="caution">
    <text evidence="3">The sequence shown here is derived from an EMBL/GenBank/DDBJ whole genome shotgun (WGS) entry which is preliminary data.</text>
</comment>
<accession>A0A369I0D0</accession>
<keyword evidence="4" id="KW-1185">Reference proteome</keyword>
<keyword evidence="1" id="KW-0812">Transmembrane</keyword>